<dbReference type="InterPro" id="IPR032179">
    <property type="entry name" value="Cry22Aa_Ig-like"/>
</dbReference>
<dbReference type="AlphaFoldDB" id="A0A0R2MBC6"/>
<sequence length="1188" mass="127472">MLMGNDQKVHFKMYKSGKTWLVAGVIALAWPVVGLTGHAATAASKPDTTQAAKVASRQVTAEKVVTLQGVGSQAPAKAASPKVTVPSDVKPEATTADKPVVKVASKESEQPTAPLATPKAQPQDQLSDSQPIASKSDDSVSKTSESKPVLPAAPIKSTVPAELDTSKVTVTPKPDTPAPTAPVVKTPETQPDAVVTPEKVAPKTPVSTSEVPATKPAPRAVTTKSEQPDVDPNQADQQVRTAVDYLAYHQTDNVDNGQFGTSEYWIDANNVLHIGAGQLDNTGVYAVDDPDYPNQANQWGYQIRDVTKIKFEGKVVANADASGLFMDMGSLESIDGLDQLDTSQVTNMAYMFANDTSLQMLDLAGKDTSKVTNMASMFAGDSSLKTLNLTGMNTSKVTDMRNTFYGLDTLKSLDLSSFDTGQVTSMAGMLGSDSDLINLNISSLNTSKVTDMSGMFALDHNIVTLDLSNFNTSKVTTMASMFQEMSALKDLNISRFDTSQVQDMSYMFSKMPALRDLNLVNFDTSRVQDMSSMFDGAGSNTMITINLASFDMKNVDQLPYMLNATPLRITLGANTVLSLDGYYPVNGYHSAYEKYLANEYYDLDDSNSKRPQPSGLQSFSPKVPHDGDWYTGKWFDVKDHKIYTTDQLIALYATIGHNPTATYQQQTNLEVQDSVIHLGENWQAGDNFVSATDKDGSDVKVDNPMITIKRQPDTQQLGKQIVVYTFVNTDGNVATRQAQVLVTGIALHDSSKRISTTTAWSPRDNVKLAVDAQGNLVDASAIVMTIVNSQGQTVTNFQTPGSYLIHYQIGDDLASRVTIPLTVYSLAALTGKNSAINLGATWHPSDNFSAVDENGHPLTVTSPGVSVKGQPNINVPGNYQVTYNYVDASGYAVSQVLTVTVAGIQLKQQNVEATTTDHWQPATNLQRAVNAEGKSLSAADLQIVTTALAQGRTAGNALLTVPGTYLVTYRFDDRLGTHQVQTQVKIISKASVVAHDQKIQVGATWQPQAGFVSATDEHGRTLSWDKIKVTGDVDTHRAGRYLVQYLYTDAAGNQTSQTTVVTVFDPNTGGDLGGGDHNIDGGNGNQGGNNSGGDHNLGSGNSNQGEPDGNQDWNGGYRPQQPDLNQNDNQLTTPVLTRPKPSQPTLASKPASLPQTSETDSHEVGALIGLTGLVVSGYLALVGRLKRY</sequence>
<gene>
    <name evidence="5" type="ORF">IV64_GL002747</name>
</gene>
<dbReference type="SUPFAM" id="SSF52058">
    <property type="entry name" value="L domain-like"/>
    <property type="match status" value="1"/>
</dbReference>
<dbReference type="Proteomes" id="UP000051783">
    <property type="component" value="Unassembled WGS sequence"/>
</dbReference>
<dbReference type="NCBIfam" id="TIGR03715">
    <property type="entry name" value="KxYKxGKxW"/>
    <property type="match status" value="1"/>
</dbReference>
<feature type="compositionally biased region" description="Polar residues" evidence="2">
    <location>
        <begin position="120"/>
        <end position="133"/>
    </location>
</feature>
<feature type="region of interest" description="Disordered" evidence="2">
    <location>
        <begin position="1062"/>
        <end position="1158"/>
    </location>
</feature>
<dbReference type="InterPro" id="IPR011889">
    <property type="entry name" value="Liste_lipo_26"/>
</dbReference>
<evidence type="ECO:0000259" key="4">
    <source>
        <dbReference type="Pfam" id="PF16403"/>
    </source>
</evidence>
<evidence type="ECO:0000313" key="6">
    <source>
        <dbReference type="Proteomes" id="UP000051783"/>
    </source>
</evidence>
<dbReference type="NCBIfam" id="TIGR02167">
    <property type="entry name" value="Liste_lipo_26"/>
    <property type="match status" value="8"/>
</dbReference>
<dbReference type="OrthoDB" id="2323731at2"/>
<feature type="domain" description="Ig-like" evidence="3">
    <location>
        <begin position="670"/>
        <end position="728"/>
    </location>
</feature>
<reference evidence="5 6" key="1">
    <citation type="journal article" date="2015" name="Genome Announc.">
        <title>Expanding the biotechnology potential of lactobacilli through comparative genomics of 213 strains and associated genera.</title>
        <authorList>
            <person name="Sun Z."/>
            <person name="Harris H.M."/>
            <person name="McCann A."/>
            <person name="Guo C."/>
            <person name="Argimon S."/>
            <person name="Zhang W."/>
            <person name="Yang X."/>
            <person name="Jeffery I.B."/>
            <person name="Cooney J.C."/>
            <person name="Kagawa T.F."/>
            <person name="Liu W."/>
            <person name="Song Y."/>
            <person name="Salvetti E."/>
            <person name="Wrobel A."/>
            <person name="Rasinkangas P."/>
            <person name="Parkhill J."/>
            <person name="Rea M.C."/>
            <person name="O'Sullivan O."/>
            <person name="Ritari J."/>
            <person name="Douillard F.P."/>
            <person name="Paul Ross R."/>
            <person name="Yang R."/>
            <person name="Briner A.E."/>
            <person name="Felis G.E."/>
            <person name="de Vos W.M."/>
            <person name="Barrangou R."/>
            <person name="Klaenhammer T.R."/>
            <person name="Caufield P.W."/>
            <person name="Cui Y."/>
            <person name="Zhang H."/>
            <person name="O'Toole P.W."/>
        </authorList>
    </citation>
    <scope>NUCLEOTIDE SEQUENCE [LARGE SCALE GENOMIC DNA]</scope>
    <source>
        <strain evidence="5 6">LMG 26013</strain>
    </source>
</reference>
<dbReference type="InterPro" id="IPR005046">
    <property type="entry name" value="DUF285"/>
</dbReference>
<evidence type="ECO:0000313" key="5">
    <source>
        <dbReference type="EMBL" id="KRO11048.1"/>
    </source>
</evidence>
<dbReference type="RefSeq" id="WP_057706562.1">
    <property type="nucleotide sequence ID" value="NZ_JQCL01000057.1"/>
</dbReference>
<protein>
    <recommendedName>
        <fullName evidence="7">Cell surface protein</fullName>
    </recommendedName>
</protein>
<evidence type="ECO:0000256" key="1">
    <source>
        <dbReference type="ARBA" id="ARBA00022729"/>
    </source>
</evidence>
<dbReference type="Pfam" id="PF07523">
    <property type="entry name" value="Big_3"/>
    <property type="match status" value="2"/>
</dbReference>
<dbReference type="Gene3D" id="2.60.40.10">
    <property type="entry name" value="Immunoglobulins"/>
    <property type="match status" value="3"/>
</dbReference>
<dbReference type="InterPro" id="IPR022038">
    <property type="entry name" value="Ig-like_bact"/>
</dbReference>
<dbReference type="InterPro" id="IPR013783">
    <property type="entry name" value="Ig-like_fold"/>
</dbReference>
<evidence type="ECO:0000256" key="2">
    <source>
        <dbReference type="SAM" id="MobiDB-lite"/>
    </source>
</evidence>
<feature type="domain" description="Pesticidal crystal protein Cry22Aa Ig-like" evidence="4">
    <location>
        <begin position="830"/>
        <end position="901"/>
    </location>
</feature>
<dbReference type="InterPro" id="IPR032675">
    <property type="entry name" value="LRR_dom_sf"/>
</dbReference>
<feature type="compositionally biased region" description="Low complexity" evidence="2">
    <location>
        <begin position="1119"/>
        <end position="1131"/>
    </location>
</feature>
<name>A0A0R2MBC6_9LACO</name>
<dbReference type="Gene3D" id="3.80.10.10">
    <property type="entry name" value="Ribonuclease Inhibitor"/>
    <property type="match status" value="2"/>
</dbReference>
<evidence type="ECO:0008006" key="7">
    <source>
        <dbReference type="Google" id="ProtNLM"/>
    </source>
</evidence>
<proteinExistence type="predicted"/>
<dbReference type="Pfam" id="PF19258">
    <property type="entry name" value="KxYKxGKxW_sig"/>
    <property type="match status" value="1"/>
</dbReference>
<feature type="compositionally biased region" description="Gly residues" evidence="2">
    <location>
        <begin position="1070"/>
        <end position="1091"/>
    </location>
</feature>
<accession>A0A0R2MBC6</accession>
<organism evidence="5 6">
    <name type="scientific">Lactiplantibacillus xiangfangensis</name>
    <dbReference type="NCBI Taxonomy" id="942150"/>
    <lineage>
        <taxon>Bacteria</taxon>
        <taxon>Bacillati</taxon>
        <taxon>Bacillota</taxon>
        <taxon>Bacilli</taxon>
        <taxon>Lactobacillales</taxon>
        <taxon>Lactobacillaceae</taxon>
        <taxon>Lactiplantibacillus</taxon>
    </lineage>
</organism>
<dbReference type="STRING" id="942150.IV64_GL002747"/>
<evidence type="ECO:0000259" key="3">
    <source>
        <dbReference type="Pfam" id="PF07523"/>
    </source>
</evidence>
<dbReference type="PATRIC" id="fig|942150.3.peg.2858"/>
<dbReference type="Pfam" id="PF16403">
    <property type="entry name" value="Bact_surface_Ig-like"/>
    <property type="match status" value="1"/>
</dbReference>
<comment type="caution">
    <text evidence="5">The sequence shown here is derived from an EMBL/GenBank/DDBJ whole genome shotgun (WGS) entry which is preliminary data.</text>
</comment>
<dbReference type="InterPro" id="IPR022263">
    <property type="entry name" value="KxYKxGKxW"/>
</dbReference>
<feature type="region of interest" description="Disordered" evidence="2">
    <location>
        <begin position="69"/>
        <end position="233"/>
    </location>
</feature>
<keyword evidence="1" id="KW-0732">Signal</keyword>
<keyword evidence="6" id="KW-1185">Reference proteome</keyword>
<feature type="domain" description="Ig-like" evidence="3">
    <location>
        <begin position="994"/>
        <end position="1058"/>
    </location>
</feature>
<dbReference type="Pfam" id="PF03382">
    <property type="entry name" value="DUF285"/>
    <property type="match status" value="1"/>
</dbReference>
<dbReference type="EMBL" id="JQCL01000057">
    <property type="protein sequence ID" value="KRO11048.1"/>
    <property type="molecule type" value="Genomic_DNA"/>
</dbReference>